<organism evidence="1 2">
    <name type="scientific">Eumeta variegata</name>
    <name type="common">Bagworm moth</name>
    <name type="synonym">Eumeta japonica</name>
    <dbReference type="NCBI Taxonomy" id="151549"/>
    <lineage>
        <taxon>Eukaryota</taxon>
        <taxon>Metazoa</taxon>
        <taxon>Ecdysozoa</taxon>
        <taxon>Arthropoda</taxon>
        <taxon>Hexapoda</taxon>
        <taxon>Insecta</taxon>
        <taxon>Pterygota</taxon>
        <taxon>Neoptera</taxon>
        <taxon>Endopterygota</taxon>
        <taxon>Lepidoptera</taxon>
        <taxon>Glossata</taxon>
        <taxon>Ditrysia</taxon>
        <taxon>Tineoidea</taxon>
        <taxon>Psychidae</taxon>
        <taxon>Oiketicinae</taxon>
        <taxon>Eumeta</taxon>
    </lineage>
</organism>
<evidence type="ECO:0000313" key="2">
    <source>
        <dbReference type="Proteomes" id="UP000299102"/>
    </source>
</evidence>
<dbReference type="AlphaFoldDB" id="A0A4C1TEH6"/>
<name>A0A4C1TEH6_EUMVA</name>
<evidence type="ECO:0000313" key="1">
    <source>
        <dbReference type="EMBL" id="GBP12943.1"/>
    </source>
</evidence>
<comment type="caution">
    <text evidence="1">The sequence shown here is derived from an EMBL/GenBank/DDBJ whole genome shotgun (WGS) entry which is preliminary data.</text>
</comment>
<proteinExistence type="predicted"/>
<gene>
    <name evidence="1" type="ORF">EVAR_79289_1</name>
</gene>
<dbReference type="Proteomes" id="UP000299102">
    <property type="component" value="Unassembled WGS sequence"/>
</dbReference>
<dbReference type="OrthoDB" id="6878364at2759"/>
<dbReference type="EMBL" id="BGZK01000054">
    <property type="protein sequence ID" value="GBP12943.1"/>
    <property type="molecule type" value="Genomic_DNA"/>
</dbReference>
<accession>A0A4C1TEH6</accession>
<protein>
    <submittedName>
        <fullName evidence="1">Uncharacterized protein</fullName>
    </submittedName>
</protein>
<keyword evidence="2" id="KW-1185">Reference proteome</keyword>
<reference evidence="1 2" key="1">
    <citation type="journal article" date="2019" name="Commun. Biol.">
        <title>The bagworm genome reveals a unique fibroin gene that provides high tensile strength.</title>
        <authorList>
            <person name="Kono N."/>
            <person name="Nakamura H."/>
            <person name="Ohtoshi R."/>
            <person name="Tomita M."/>
            <person name="Numata K."/>
            <person name="Arakawa K."/>
        </authorList>
    </citation>
    <scope>NUCLEOTIDE SEQUENCE [LARGE SCALE GENOMIC DNA]</scope>
</reference>
<sequence>MFLCLSQSQLWDEFELEDATFAECSNSNANNSFQVDFKLCNKSKTELNKTPHVLSSGRPAFVAYSNADREQAETNLF</sequence>